<comment type="caution">
    <text evidence="3">The sequence shown here is derived from an EMBL/GenBank/DDBJ whole genome shotgun (WGS) entry which is preliminary data.</text>
</comment>
<proteinExistence type="predicted"/>
<feature type="transmembrane region" description="Helical" evidence="1">
    <location>
        <begin position="178"/>
        <end position="200"/>
    </location>
</feature>
<organism evidence="3 4">
    <name type="scientific">Alkalicoccobacillus porphyridii</name>
    <dbReference type="NCBI Taxonomy" id="2597270"/>
    <lineage>
        <taxon>Bacteria</taxon>
        <taxon>Bacillati</taxon>
        <taxon>Bacillota</taxon>
        <taxon>Bacilli</taxon>
        <taxon>Bacillales</taxon>
        <taxon>Bacillaceae</taxon>
        <taxon>Alkalicoccobacillus</taxon>
    </lineage>
</organism>
<dbReference type="RefSeq" id="WP_143846667.1">
    <property type="nucleotide sequence ID" value="NZ_VLXZ01000001.1"/>
</dbReference>
<evidence type="ECO:0000313" key="3">
    <source>
        <dbReference type="EMBL" id="TSB48322.1"/>
    </source>
</evidence>
<dbReference type="AlphaFoldDB" id="A0A554A3Q4"/>
<dbReference type="InterPro" id="IPR036034">
    <property type="entry name" value="PDZ_sf"/>
</dbReference>
<feature type="domain" description="PDZ" evidence="2">
    <location>
        <begin position="307"/>
        <end position="348"/>
    </location>
</feature>
<keyword evidence="4" id="KW-1185">Reference proteome</keyword>
<dbReference type="Gene3D" id="2.30.42.10">
    <property type="match status" value="1"/>
</dbReference>
<accession>A0A554A3Q4</accession>
<feature type="transmembrane region" description="Helical" evidence="1">
    <location>
        <begin position="206"/>
        <end position="228"/>
    </location>
</feature>
<dbReference type="Pfam" id="PF17820">
    <property type="entry name" value="PDZ_6"/>
    <property type="match status" value="1"/>
</dbReference>
<feature type="transmembrane region" description="Helical" evidence="1">
    <location>
        <begin position="50"/>
        <end position="72"/>
    </location>
</feature>
<dbReference type="SUPFAM" id="SSF50156">
    <property type="entry name" value="PDZ domain-like"/>
    <property type="match status" value="1"/>
</dbReference>
<feature type="transmembrane region" description="Helical" evidence="1">
    <location>
        <begin position="104"/>
        <end position="121"/>
    </location>
</feature>
<reference evidence="3 4" key="1">
    <citation type="submission" date="2019-07" db="EMBL/GenBank/DDBJ databases">
        <authorList>
            <person name="Park Y.J."/>
            <person name="Jeong S.E."/>
            <person name="Jung H.S."/>
        </authorList>
    </citation>
    <scope>NUCLEOTIDE SEQUENCE [LARGE SCALE GENOMIC DNA]</scope>
    <source>
        <strain evidence="4">P16(2019)</strain>
    </source>
</reference>
<feature type="transmembrane region" description="Helical" evidence="1">
    <location>
        <begin position="248"/>
        <end position="278"/>
    </location>
</feature>
<feature type="transmembrane region" description="Helical" evidence="1">
    <location>
        <begin position="133"/>
        <end position="157"/>
    </location>
</feature>
<keyword evidence="1" id="KW-0472">Membrane</keyword>
<feature type="transmembrane region" description="Helical" evidence="1">
    <location>
        <begin position="78"/>
        <end position="97"/>
    </location>
</feature>
<feature type="transmembrane region" description="Helical" evidence="1">
    <location>
        <begin position="6"/>
        <end position="29"/>
    </location>
</feature>
<dbReference type="OrthoDB" id="198399at2"/>
<evidence type="ECO:0000256" key="1">
    <source>
        <dbReference type="SAM" id="Phobius"/>
    </source>
</evidence>
<dbReference type="InterPro" id="IPR041489">
    <property type="entry name" value="PDZ_6"/>
</dbReference>
<protein>
    <submittedName>
        <fullName evidence="3">PDZ domain-containing protein</fullName>
    </submittedName>
</protein>
<keyword evidence="1" id="KW-1133">Transmembrane helix</keyword>
<dbReference type="EMBL" id="VLXZ01000001">
    <property type="protein sequence ID" value="TSB48322.1"/>
    <property type="molecule type" value="Genomic_DNA"/>
</dbReference>
<sequence>MDILNSILLAFGSFFAHPLLYVGLLTLYIMATRRVKKERSFFHTRVYSRMADVVVPFWSSLVAGIILSVLFILIGLVISWPVLLVIAVTYILLFLTLQLRWLSPSYTLGLTIIIITLLPFMREFEWVAPYYSAVHIETVLPGLVVLMGALILTEGLLINRNGAVYTSPRLERATRGRWVGFHLAERLWIVPVVLLIPGGLIPALDFWPVIPFFGMDFQPLLLPFLIGFKQKLTSTLPMTVLPKVGRDVVILGLILLAVAVGTMYVSWLALVAAILAILGREFLWQRTTYLQAKGSAIFAEKTDGCTILGVLPGSLAEKMNLEIGETIVKVNGQHVSDETSFYEALQQNSAFCKLDVLDYDQEVRFEQGALYDSEHHQLGVLLVKTDKTLSNSVT</sequence>
<evidence type="ECO:0000259" key="2">
    <source>
        <dbReference type="Pfam" id="PF17820"/>
    </source>
</evidence>
<name>A0A554A3Q4_9BACI</name>
<keyword evidence="1" id="KW-0812">Transmembrane</keyword>
<gene>
    <name evidence="3" type="ORF">FN960_01855</name>
</gene>
<evidence type="ECO:0000313" key="4">
    <source>
        <dbReference type="Proteomes" id="UP000318521"/>
    </source>
</evidence>
<dbReference type="Proteomes" id="UP000318521">
    <property type="component" value="Unassembled WGS sequence"/>
</dbReference>